<keyword evidence="2 4" id="KW-0238">DNA-binding</keyword>
<dbReference type="Pfam" id="PF00440">
    <property type="entry name" value="TetR_N"/>
    <property type="match status" value="1"/>
</dbReference>
<proteinExistence type="predicted"/>
<evidence type="ECO:0000313" key="6">
    <source>
        <dbReference type="EMBL" id="GAB17152.1"/>
    </source>
</evidence>
<feature type="DNA-binding region" description="H-T-H motif" evidence="4">
    <location>
        <begin position="35"/>
        <end position="54"/>
    </location>
</feature>
<dbReference type="Gene3D" id="1.10.357.10">
    <property type="entry name" value="Tetracycline Repressor, domain 2"/>
    <property type="match status" value="1"/>
</dbReference>
<dbReference type="EMBL" id="BAEH01000020">
    <property type="protein sequence ID" value="GAB17152.1"/>
    <property type="molecule type" value="Genomic_DNA"/>
</dbReference>
<evidence type="ECO:0000256" key="4">
    <source>
        <dbReference type="PROSITE-ProRule" id="PRU00335"/>
    </source>
</evidence>
<dbReference type="PRINTS" id="PR00455">
    <property type="entry name" value="HTHTETR"/>
</dbReference>
<dbReference type="SUPFAM" id="SSF46689">
    <property type="entry name" value="Homeodomain-like"/>
    <property type="match status" value="1"/>
</dbReference>
<dbReference type="eggNOG" id="COG1309">
    <property type="taxonomic scope" value="Bacteria"/>
</dbReference>
<dbReference type="InterPro" id="IPR009057">
    <property type="entry name" value="Homeodomain-like_sf"/>
</dbReference>
<accession>H0QWF1</accession>
<organism evidence="6 7">
    <name type="scientific">Gordonia effusa NBRC 100432</name>
    <dbReference type="NCBI Taxonomy" id="1077974"/>
    <lineage>
        <taxon>Bacteria</taxon>
        <taxon>Bacillati</taxon>
        <taxon>Actinomycetota</taxon>
        <taxon>Actinomycetes</taxon>
        <taxon>Mycobacteriales</taxon>
        <taxon>Gordoniaceae</taxon>
        <taxon>Gordonia</taxon>
    </lineage>
</organism>
<dbReference type="InterPro" id="IPR050109">
    <property type="entry name" value="HTH-type_TetR-like_transc_reg"/>
</dbReference>
<keyword evidence="3" id="KW-0804">Transcription</keyword>
<gene>
    <name evidence="6" type="ORF">GOEFS_020_00160</name>
</gene>
<feature type="domain" description="HTH tetR-type" evidence="5">
    <location>
        <begin position="12"/>
        <end position="72"/>
    </location>
</feature>
<dbReference type="InterPro" id="IPR001647">
    <property type="entry name" value="HTH_TetR"/>
</dbReference>
<dbReference type="PANTHER" id="PTHR30055">
    <property type="entry name" value="HTH-TYPE TRANSCRIPTIONAL REGULATOR RUTR"/>
    <property type="match status" value="1"/>
</dbReference>
<evidence type="ECO:0000256" key="1">
    <source>
        <dbReference type="ARBA" id="ARBA00023015"/>
    </source>
</evidence>
<reference evidence="6 7" key="1">
    <citation type="submission" date="2011-12" db="EMBL/GenBank/DDBJ databases">
        <title>Whole genome shotgun sequence of Gordonia effusa NBRC 100432.</title>
        <authorList>
            <person name="Yoshida I."/>
            <person name="Takarada H."/>
            <person name="Hosoyama A."/>
            <person name="Tsuchikane K."/>
            <person name="Katsumata H."/>
            <person name="Yamazaki S."/>
            <person name="Fujita N."/>
        </authorList>
    </citation>
    <scope>NUCLEOTIDE SEQUENCE [LARGE SCALE GENOMIC DNA]</scope>
    <source>
        <strain evidence="6 7">NBRC 100432</strain>
    </source>
</reference>
<evidence type="ECO:0000259" key="5">
    <source>
        <dbReference type="PROSITE" id="PS50977"/>
    </source>
</evidence>
<keyword evidence="1" id="KW-0805">Transcription regulation</keyword>
<dbReference type="PROSITE" id="PS50977">
    <property type="entry name" value="HTH_TETR_2"/>
    <property type="match status" value="1"/>
</dbReference>
<keyword evidence="7" id="KW-1185">Reference proteome</keyword>
<evidence type="ECO:0000256" key="3">
    <source>
        <dbReference type="ARBA" id="ARBA00023163"/>
    </source>
</evidence>
<dbReference type="GO" id="GO:0003700">
    <property type="term" value="F:DNA-binding transcription factor activity"/>
    <property type="evidence" value="ECO:0007669"/>
    <property type="project" value="TreeGrafter"/>
</dbReference>
<dbReference type="STRING" id="1077974.GOEFS_020_00160"/>
<dbReference type="GO" id="GO:0000976">
    <property type="term" value="F:transcription cis-regulatory region binding"/>
    <property type="evidence" value="ECO:0007669"/>
    <property type="project" value="TreeGrafter"/>
</dbReference>
<name>H0QWF1_9ACTN</name>
<evidence type="ECO:0000256" key="2">
    <source>
        <dbReference type="ARBA" id="ARBA00023125"/>
    </source>
</evidence>
<protein>
    <submittedName>
        <fullName evidence="6">Putative TetR family transcriptional regulator</fullName>
    </submittedName>
</protein>
<sequence>MVASTADTAVDADIVSAILTSAQAVFEADGMRRANVDNVATSAGVSRSTLYRRFPSKTSLLLGVAEKVLGDMTRELDHSTRGFPPQAAVVEAFCTTARLAHEVPFFSAVLRLNEAGKLFSVLRSVREEAMTVFAGRVATTLRRAGATMPDDALTEASHLLVRIAWSMNEIPIPGVAIDDERAVRRFATIHLAQLVH</sequence>
<evidence type="ECO:0000313" key="7">
    <source>
        <dbReference type="Proteomes" id="UP000035034"/>
    </source>
</evidence>
<dbReference type="PANTHER" id="PTHR30055:SF234">
    <property type="entry name" value="HTH-TYPE TRANSCRIPTIONAL REGULATOR BETI"/>
    <property type="match status" value="1"/>
</dbReference>
<dbReference type="Proteomes" id="UP000035034">
    <property type="component" value="Unassembled WGS sequence"/>
</dbReference>
<comment type="caution">
    <text evidence="6">The sequence shown here is derived from an EMBL/GenBank/DDBJ whole genome shotgun (WGS) entry which is preliminary data.</text>
</comment>
<dbReference type="AlphaFoldDB" id="H0QWF1"/>